<reference evidence="1 2" key="1">
    <citation type="submission" date="2019-07" db="EMBL/GenBank/DDBJ databases">
        <title>Venturia inaequalis Genome Resource.</title>
        <authorList>
            <person name="Lichtner F.J."/>
        </authorList>
    </citation>
    <scope>NUCLEOTIDE SEQUENCE [LARGE SCALE GENOMIC DNA]</scope>
    <source>
        <strain evidence="1 2">DMI_063113</strain>
    </source>
</reference>
<accession>A0A8H3ZCE5</accession>
<name>A0A8H3ZCE5_VENIN</name>
<keyword evidence="2" id="KW-1185">Reference proteome</keyword>
<organism evidence="1 2">
    <name type="scientific">Venturia inaequalis</name>
    <name type="common">Apple scab fungus</name>
    <dbReference type="NCBI Taxonomy" id="5025"/>
    <lineage>
        <taxon>Eukaryota</taxon>
        <taxon>Fungi</taxon>
        <taxon>Dikarya</taxon>
        <taxon>Ascomycota</taxon>
        <taxon>Pezizomycotina</taxon>
        <taxon>Dothideomycetes</taxon>
        <taxon>Pleosporomycetidae</taxon>
        <taxon>Venturiales</taxon>
        <taxon>Venturiaceae</taxon>
        <taxon>Venturia</taxon>
    </lineage>
</organism>
<comment type="caution">
    <text evidence="1">The sequence shown here is derived from an EMBL/GenBank/DDBJ whole genome shotgun (WGS) entry which is preliminary data.</text>
</comment>
<dbReference type="AlphaFoldDB" id="A0A8H3ZCE5"/>
<proteinExistence type="predicted"/>
<dbReference type="Proteomes" id="UP000490939">
    <property type="component" value="Unassembled WGS sequence"/>
</dbReference>
<sequence length="188" mass="21530">MPPKHQLTEDEHEKHLLLKTNAASRNTQLEIQLRNTTAEMASMKQHYDARIRQLEIELGNANNGNWSLRGELDLARGKLASVAVLQIQGVQERFIAEERKTAFLDSGLVQKQRLSVRRHPHWQQPMSGIGSPAQPFRYTLLRPPPPPGPVPFRFAPLDYPRSDNAEERAMKEARAKLIVKKNYEHESD</sequence>
<evidence type="ECO:0000313" key="1">
    <source>
        <dbReference type="EMBL" id="KAE9993909.1"/>
    </source>
</evidence>
<gene>
    <name evidence="1" type="ORF">EG327_002533</name>
</gene>
<protein>
    <submittedName>
        <fullName evidence="1">Uncharacterized protein</fullName>
    </submittedName>
</protein>
<evidence type="ECO:0000313" key="2">
    <source>
        <dbReference type="Proteomes" id="UP000490939"/>
    </source>
</evidence>
<dbReference type="EMBL" id="WNWR01000018">
    <property type="protein sequence ID" value="KAE9993909.1"/>
    <property type="molecule type" value="Genomic_DNA"/>
</dbReference>